<proteinExistence type="predicted"/>
<dbReference type="Proteomes" id="UP001165120">
    <property type="component" value="Unassembled WGS sequence"/>
</dbReference>
<name>A0A9W6WJB7_CANBO</name>
<comment type="caution">
    <text evidence="3">The sequence shown here is derived from an EMBL/GenBank/DDBJ whole genome shotgun (WGS) entry which is preliminary data.</text>
</comment>
<gene>
    <name evidence="3" type="ORF">Cboi02_000415300</name>
</gene>
<evidence type="ECO:0000256" key="2">
    <source>
        <dbReference type="SAM" id="SignalP"/>
    </source>
</evidence>
<feature type="region of interest" description="Disordered" evidence="1">
    <location>
        <begin position="215"/>
        <end position="234"/>
    </location>
</feature>
<sequence length="498" mass="56108">MLYLTLLLQLVSLLSLSNALNILVLNTSPYGIKDNKKFFKYLNNLTNHTVINISPLHFTSNFNNLNEVYIDNTNINDMDLLDSYIKNNDDDHDDSIGKSIIDSNQDFNQECNQDNDLSSLDIKLGDNWFNQPMNDNSWYVKANPLGSLLFALDHILPNYYQNTSIDLILIGPSIGTNHGMIDQSFKNVNRLLEICLMRNIPSILLNTQNRDFATSTSLDTEDEEQQQQHTDKIIQTTESSSITFPGYVYAEKIIDLIDTLETMANSANFGNRNGFHVSRNSKLIKDKSKFNNTFGKLFDLEKISTLKRLLPIGVGLKLNFPEISTLSSSSSSSTAESIEEEQQCTNPKFTKTSLLHGYNKILSLNYELKSETDFDPETESRVPTYYDDDGYKIIGSLGIELTYDMNEELLGFNSKNKILDGSISEFSVLNTCQISVTPVEFTGGEYSDAEFNILLSGVLNSINENDNDNKIDNNNNINNSNNLDTHAIVDGKHFVNQS</sequence>
<organism evidence="3 4">
    <name type="scientific">Candida boidinii</name>
    <name type="common">Yeast</name>
    <dbReference type="NCBI Taxonomy" id="5477"/>
    <lineage>
        <taxon>Eukaryota</taxon>
        <taxon>Fungi</taxon>
        <taxon>Dikarya</taxon>
        <taxon>Ascomycota</taxon>
        <taxon>Saccharomycotina</taxon>
        <taxon>Pichiomycetes</taxon>
        <taxon>Pichiales</taxon>
        <taxon>Pichiaceae</taxon>
        <taxon>Ogataea</taxon>
        <taxon>Ogataea/Candida clade</taxon>
    </lineage>
</organism>
<dbReference type="AlphaFoldDB" id="A0A9W6WJB7"/>
<evidence type="ECO:0000313" key="4">
    <source>
        <dbReference type="Proteomes" id="UP001165120"/>
    </source>
</evidence>
<reference evidence="3" key="1">
    <citation type="submission" date="2023-04" db="EMBL/GenBank/DDBJ databases">
        <title>Candida boidinii NBRC 10035.</title>
        <authorList>
            <person name="Ichikawa N."/>
            <person name="Sato H."/>
            <person name="Tonouchi N."/>
        </authorList>
    </citation>
    <scope>NUCLEOTIDE SEQUENCE</scope>
    <source>
        <strain evidence="3">NBRC 10035</strain>
    </source>
</reference>
<keyword evidence="4" id="KW-1185">Reference proteome</keyword>
<feature type="signal peptide" evidence="2">
    <location>
        <begin position="1"/>
        <end position="19"/>
    </location>
</feature>
<evidence type="ECO:0000256" key="1">
    <source>
        <dbReference type="SAM" id="MobiDB-lite"/>
    </source>
</evidence>
<accession>A0A9W6WJB7</accession>
<dbReference type="EMBL" id="BSXN01001593">
    <property type="protein sequence ID" value="GME73719.1"/>
    <property type="molecule type" value="Genomic_DNA"/>
</dbReference>
<protein>
    <submittedName>
        <fullName evidence="3">Unnamed protein product</fullName>
    </submittedName>
</protein>
<feature type="chain" id="PRO_5040979253" evidence="2">
    <location>
        <begin position="20"/>
        <end position="498"/>
    </location>
</feature>
<keyword evidence="2" id="KW-0732">Signal</keyword>
<evidence type="ECO:0000313" key="3">
    <source>
        <dbReference type="EMBL" id="GME73719.1"/>
    </source>
</evidence>